<accession>A0A1H9WD50</accession>
<dbReference type="Proteomes" id="UP000182841">
    <property type="component" value="Unassembled WGS sequence"/>
</dbReference>
<proteinExistence type="predicted"/>
<keyword evidence="3" id="KW-1185">Reference proteome</keyword>
<dbReference type="EMBL" id="FOGO01000017">
    <property type="protein sequence ID" value="SES31866.1"/>
    <property type="molecule type" value="Genomic_DNA"/>
</dbReference>
<sequence>MSTKTTFQDRLLSELKDEIGKREALAVREAPQAREQRTRPTGPDRRLFTPLRVAGAGMACSAAAAAVVLTPGSPADSPAYALERIDDSRVSVTMGEIKPDRQAQQELADKLREYGITVSIDVLPPGYRCREPRGEAIDWTFVPEGKPVKAAGSQDGSRSVAQKGHFKITLEEGDTLLFENSESHSSTSHAFVFEDADSHSGTSPRSLAVGGIKGTASTCERVKAPETPTPPNTDKRAQTNIT</sequence>
<feature type="region of interest" description="Disordered" evidence="1">
    <location>
        <begin position="23"/>
        <end position="46"/>
    </location>
</feature>
<dbReference type="RefSeq" id="WP_075003036.1">
    <property type="nucleotide sequence ID" value="NZ_FOGO01000017.1"/>
</dbReference>
<evidence type="ECO:0000313" key="2">
    <source>
        <dbReference type="EMBL" id="SES31866.1"/>
    </source>
</evidence>
<organism evidence="2 3">
    <name type="scientific">Streptomyces qinglanensis</name>
    <dbReference type="NCBI Taxonomy" id="943816"/>
    <lineage>
        <taxon>Bacteria</taxon>
        <taxon>Bacillati</taxon>
        <taxon>Actinomycetota</taxon>
        <taxon>Actinomycetes</taxon>
        <taxon>Kitasatosporales</taxon>
        <taxon>Streptomycetaceae</taxon>
        <taxon>Streptomyces</taxon>
    </lineage>
</organism>
<protein>
    <submittedName>
        <fullName evidence="2">Uncharacterized protein</fullName>
    </submittedName>
</protein>
<gene>
    <name evidence="2" type="ORF">SAMN05421870_1177</name>
</gene>
<dbReference type="AlphaFoldDB" id="A0A1H9WD50"/>
<name>A0A1H9WD50_9ACTN</name>
<reference evidence="3" key="1">
    <citation type="submission" date="2016-10" db="EMBL/GenBank/DDBJ databases">
        <authorList>
            <person name="Varghese N."/>
            <person name="Submissions S."/>
        </authorList>
    </citation>
    <scope>NUCLEOTIDE SEQUENCE [LARGE SCALE GENOMIC DNA]</scope>
    <source>
        <strain evidence="3">CGMCC 4.6825</strain>
    </source>
</reference>
<feature type="region of interest" description="Disordered" evidence="1">
    <location>
        <begin position="195"/>
        <end position="242"/>
    </location>
</feature>
<evidence type="ECO:0000313" key="3">
    <source>
        <dbReference type="Proteomes" id="UP000182841"/>
    </source>
</evidence>
<feature type="compositionally biased region" description="Basic and acidic residues" evidence="1">
    <location>
        <begin position="233"/>
        <end position="242"/>
    </location>
</feature>
<evidence type="ECO:0000256" key="1">
    <source>
        <dbReference type="SAM" id="MobiDB-lite"/>
    </source>
</evidence>
<dbReference type="OrthoDB" id="4321163at2"/>